<dbReference type="PANTHER" id="PTHR35936">
    <property type="entry name" value="MEMBRANE-BOUND LYTIC MUREIN TRANSGLYCOSYLASE F"/>
    <property type="match status" value="1"/>
</dbReference>
<dbReference type="Gene3D" id="3.40.190.10">
    <property type="entry name" value="Periplasmic binding protein-like II"/>
    <property type="match status" value="2"/>
</dbReference>
<comment type="caution">
    <text evidence="7">The sequence shown here is derived from an EMBL/GenBank/DDBJ whole genome shotgun (WGS) entry which is preliminary data.</text>
</comment>
<evidence type="ECO:0000256" key="4">
    <source>
        <dbReference type="SAM" id="SignalP"/>
    </source>
</evidence>
<keyword evidence="2" id="KW-0564">Palmitate</keyword>
<dbReference type="AlphaFoldDB" id="A0A265NAM7"/>
<gene>
    <name evidence="7" type="ORF">CIL03_09465</name>
</gene>
<feature type="chain" id="PRO_5038641667" evidence="4">
    <location>
        <begin position="19"/>
        <end position="262"/>
    </location>
</feature>
<dbReference type="Pfam" id="PF00497">
    <property type="entry name" value="SBP_bac_3"/>
    <property type="match status" value="1"/>
</dbReference>
<dbReference type="GO" id="GO:0015276">
    <property type="term" value="F:ligand-gated monoatomic ion channel activity"/>
    <property type="evidence" value="ECO:0007669"/>
    <property type="project" value="InterPro"/>
</dbReference>
<reference evidence="7 8" key="1">
    <citation type="submission" date="2017-08" db="EMBL/GenBank/DDBJ databases">
        <title>Virgibacillus indicus sp. nov. and Virgibacillus profoundi sp. nov, two moderately halophilic bacteria isolated from marine sediment by using the Microfluidic Streak Plate.</title>
        <authorList>
            <person name="Xu B."/>
            <person name="Hu B."/>
            <person name="Wang J."/>
            <person name="Zhu Y."/>
            <person name="Huang L."/>
            <person name="Du W."/>
            <person name="Huang Y."/>
        </authorList>
    </citation>
    <scope>NUCLEOTIDE SEQUENCE [LARGE SCALE GENOMIC DNA]</scope>
    <source>
        <strain evidence="7 8">IO3-P2-C2</strain>
    </source>
</reference>
<protein>
    <submittedName>
        <fullName evidence="7">Glutamine ABC transporter substrate-binding protein</fullName>
    </submittedName>
</protein>
<dbReference type="SUPFAM" id="SSF53850">
    <property type="entry name" value="Periplasmic binding protein-like II"/>
    <property type="match status" value="1"/>
</dbReference>
<keyword evidence="3" id="KW-0449">Lipoprotein</keyword>
<name>A0A265NAM7_9BACI</name>
<evidence type="ECO:0000313" key="8">
    <source>
        <dbReference type="Proteomes" id="UP000216498"/>
    </source>
</evidence>
<keyword evidence="1 4" id="KW-0732">Signal</keyword>
<feature type="domain" description="Ionotropic glutamate receptor C-terminal" evidence="6">
    <location>
        <begin position="41"/>
        <end position="262"/>
    </location>
</feature>
<dbReference type="InterPro" id="IPR001638">
    <property type="entry name" value="Solute-binding_3/MltF_N"/>
</dbReference>
<dbReference type="SMART" id="SM00079">
    <property type="entry name" value="PBPe"/>
    <property type="match status" value="1"/>
</dbReference>
<dbReference type="InterPro" id="IPR001320">
    <property type="entry name" value="Iontro_rcpt_C"/>
</dbReference>
<dbReference type="GO" id="GO:0016020">
    <property type="term" value="C:membrane"/>
    <property type="evidence" value="ECO:0007669"/>
    <property type="project" value="InterPro"/>
</dbReference>
<evidence type="ECO:0000256" key="1">
    <source>
        <dbReference type="ARBA" id="ARBA00022729"/>
    </source>
</evidence>
<organism evidence="7 8">
    <name type="scientific">Virgibacillus indicus</name>
    <dbReference type="NCBI Taxonomy" id="2024554"/>
    <lineage>
        <taxon>Bacteria</taxon>
        <taxon>Bacillati</taxon>
        <taxon>Bacillota</taxon>
        <taxon>Bacilli</taxon>
        <taxon>Bacillales</taxon>
        <taxon>Bacillaceae</taxon>
        <taxon>Virgibacillus</taxon>
    </lineage>
</organism>
<evidence type="ECO:0000259" key="6">
    <source>
        <dbReference type="SMART" id="SM00079"/>
    </source>
</evidence>
<dbReference type="OrthoDB" id="115856at2"/>
<feature type="signal peptide" evidence="4">
    <location>
        <begin position="1"/>
        <end position="18"/>
    </location>
</feature>
<dbReference type="PROSITE" id="PS51257">
    <property type="entry name" value="PROKAR_LIPOPROTEIN"/>
    <property type="match status" value="1"/>
</dbReference>
<evidence type="ECO:0000259" key="5">
    <source>
        <dbReference type="SMART" id="SM00062"/>
    </source>
</evidence>
<accession>A0A265NAM7</accession>
<dbReference type="SMART" id="SM00062">
    <property type="entry name" value="PBPb"/>
    <property type="match status" value="1"/>
</dbReference>
<evidence type="ECO:0000313" key="7">
    <source>
        <dbReference type="EMBL" id="OZU88524.1"/>
    </source>
</evidence>
<dbReference type="RefSeq" id="WP_094885621.1">
    <property type="nucleotide sequence ID" value="NZ_NPMS01000004.1"/>
</dbReference>
<dbReference type="PANTHER" id="PTHR35936:SF17">
    <property type="entry name" value="ARGININE-BINDING EXTRACELLULAR PROTEIN ARTP"/>
    <property type="match status" value="1"/>
</dbReference>
<sequence>MKKFSLFSLLLLFTLALAACGSGDSEEASGDGGDSDSDSNVYTVGVDTTYPPFEFQEDGELVGIDIDLINAIAEDQGFEIQIESMDFSGIIPAMQAGELDIGMGGMSITEERKETVDFSDPYFESGLTLVTAAGNSEISGLEDLEGKTIAVKNGTTGAKFAADNEAEYGYEIVQVNDSTAMFQEVGNGSSDVLIEDYPVIAYAIEKSSLDLQIVGDKLNGDNYGISVLKGQNDELLQKINDGLASLKESGKYDEILSKYLGE</sequence>
<evidence type="ECO:0000256" key="2">
    <source>
        <dbReference type="ARBA" id="ARBA00023139"/>
    </source>
</evidence>
<proteinExistence type="predicted"/>
<keyword evidence="8" id="KW-1185">Reference proteome</keyword>
<evidence type="ECO:0000256" key="3">
    <source>
        <dbReference type="ARBA" id="ARBA00023288"/>
    </source>
</evidence>
<dbReference type="EMBL" id="NPMS01000004">
    <property type="protein sequence ID" value="OZU88524.1"/>
    <property type="molecule type" value="Genomic_DNA"/>
</dbReference>
<feature type="domain" description="Solute-binding protein family 3/N-terminal" evidence="5">
    <location>
        <begin position="41"/>
        <end position="262"/>
    </location>
</feature>
<dbReference type="Proteomes" id="UP000216498">
    <property type="component" value="Unassembled WGS sequence"/>
</dbReference>